<dbReference type="InterPro" id="IPR002781">
    <property type="entry name" value="TM_pro_TauE-like"/>
</dbReference>
<dbReference type="PANTHER" id="PTHR30269">
    <property type="entry name" value="TRANSMEMBRANE PROTEIN YFCA"/>
    <property type="match status" value="1"/>
</dbReference>
<feature type="transmembrane region" description="Helical" evidence="8">
    <location>
        <begin position="250"/>
        <end position="268"/>
    </location>
</feature>
<keyword evidence="5 8" id="KW-0812">Transmembrane</keyword>
<dbReference type="Pfam" id="PF01925">
    <property type="entry name" value="TauE"/>
    <property type="match status" value="1"/>
</dbReference>
<dbReference type="EMBL" id="CP000612">
    <property type="protein sequence ID" value="ABO51252.1"/>
    <property type="molecule type" value="Genomic_DNA"/>
</dbReference>
<dbReference type="PANTHER" id="PTHR30269:SF37">
    <property type="entry name" value="MEMBRANE TRANSPORTER PROTEIN"/>
    <property type="match status" value="1"/>
</dbReference>
<evidence type="ECO:0000256" key="3">
    <source>
        <dbReference type="ARBA" id="ARBA00022448"/>
    </source>
</evidence>
<dbReference type="AlphaFoldDB" id="A4J849"/>
<feature type="transmembrane region" description="Helical" evidence="8">
    <location>
        <begin position="43"/>
        <end position="61"/>
    </location>
</feature>
<keyword evidence="3" id="KW-0813">Transport</keyword>
<evidence type="ECO:0000256" key="4">
    <source>
        <dbReference type="ARBA" id="ARBA00022475"/>
    </source>
</evidence>
<dbReference type="HOGENOM" id="CLU_054750_1_2_9"/>
<dbReference type="Proteomes" id="UP000001556">
    <property type="component" value="Chromosome"/>
</dbReference>
<gene>
    <name evidence="9" type="ordered locus">Dred_2748</name>
</gene>
<dbReference type="KEGG" id="drm:Dred_2748"/>
<sequence length="272" mass="30575">MYESIFAGLIVFFASVLQASTGFGFAIMATPFLLLVFDSRDCIQISIFLSLFIALILMPKIKHEIDLDILKRLIHGSILGIPIGLGFFIYVSLDILKASVSAVILMISIFLIIKWYQTHFRKTVEGPIDKTKECKDAIEADQNSILKVMKESERRNEVFVGLTAGILTTSLGMPGVPLAIYFTAQNVKKETIRSTTLAFFIVVYIVSIIMQVFSVKISTEVLFTSLYLIPTAAVGVFLGNILFYKINQRMFQLIANLILIYTGFYIFYKTLL</sequence>
<evidence type="ECO:0000313" key="10">
    <source>
        <dbReference type="Proteomes" id="UP000001556"/>
    </source>
</evidence>
<evidence type="ECO:0000256" key="7">
    <source>
        <dbReference type="ARBA" id="ARBA00023136"/>
    </source>
</evidence>
<dbReference type="STRING" id="349161.Dred_2748"/>
<organism evidence="9 10">
    <name type="scientific">Desulforamulus reducens (strain ATCC BAA-1160 / DSM 100696 / MI-1)</name>
    <name type="common">Desulfotomaculum reducens</name>
    <dbReference type="NCBI Taxonomy" id="349161"/>
    <lineage>
        <taxon>Bacteria</taxon>
        <taxon>Bacillati</taxon>
        <taxon>Bacillota</taxon>
        <taxon>Clostridia</taxon>
        <taxon>Eubacteriales</taxon>
        <taxon>Peptococcaceae</taxon>
        <taxon>Desulforamulus</taxon>
    </lineage>
</organism>
<evidence type="ECO:0000256" key="6">
    <source>
        <dbReference type="ARBA" id="ARBA00022989"/>
    </source>
</evidence>
<dbReference type="GO" id="GO:0005886">
    <property type="term" value="C:plasma membrane"/>
    <property type="evidence" value="ECO:0007669"/>
    <property type="project" value="UniProtKB-SubCell"/>
</dbReference>
<keyword evidence="10" id="KW-1185">Reference proteome</keyword>
<evidence type="ECO:0000256" key="5">
    <source>
        <dbReference type="ARBA" id="ARBA00022692"/>
    </source>
</evidence>
<feature type="transmembrane region" description="Helical" evidence="8">
    <location>
        <begin position="225"/>
        <end position="244"/>
    </location>
</feature>
<feature type="transmembrane region" description="Helical" evidence="8">
    <location>
        <begin position="194"/>
        <end position="213"/>
    </location>
</feature>
<keyword evidence="6 8" id="KW-1133">Transmembrane helix</keyword>
<feature type="transmembrane region" description="Helical" evidence="8">
    <location>
        <begin position="98"/>
        <end position="116"/>
    </location>
</feature>
<proteinExistence type="inferred from homology"/>
<accession>A4J849</accession>
<protein>
    <recommendedName>
        <fullName evidence="8">Probable membrane transporter protein</fullName>
    </recommendedName>
</protein>
<dbReference type="InterPro" id="IPR052017">
    <property type="entry name" value="TSUP"/>
</dbReference>
<evidence type="ECO:0000256" key="2">
    <source>
        <dbReference type="ARBA" id="ARBA00009142"/>
    </source>
</evidence>
<feature type="transmembrane region" description="Helical" evidence="8">
    <location>
        <begin position="73"/>
        <end position="92"/>
    </location>
</feature>
<comment type="subcellular location">
    <subcellularLocation>
        <location evidence="1 8">Cell membrane</location>
        <topology evidence="1 8">Multi-pass membrane protein</topology>
    </subcellularLocation>
</comment>
<evidence type="ECO:0000313" key="9">
    <source>
        <dbReference type="EMBL" id="ABO51252.1"/>
    </source>
</evidence>
<dbReference type="RefSeq" id="WP_011879049.1">
    <property type="nucleotide sequence ID" value="NC_009253.1"/>
</dbReference>
<feature type="transmembrane region" description="Helical" evidence="8">
    <location>
        <begin position="158"/>
        <end position="182"/>
    </location>
</feature>
<dbReference type="OrthoDB" id="7843147at2"/>
<keyword evidence="4 8" id="KW-1003">Cell membrane</keyword>
<keyword evidence="7 8" id="KW-0472">Membrane</keyword>
<evidence type="ECO:0000256" key="8">
    <source>
        <dbReference type="RuleBase" id="RU363041"/>
    </source>
</evidence>
<comment type="similarity">
    <text evidence="2 8">Belongs to the 4-toluene sulfonate uptake permease (TSUP) (TC 2.A.102) family.</text>
</comment>
<name>A4J849_DESRM</name>
<evidence type="ECO:0000256" key="1">
    <source>
        <dbReference type="ARBA" id="ARBA00004651"/>
    </source>
</evidence>
<reference evidence="9 10" key="1">
    <citation type="submission" date="2007-03" db="EMBL/GenBank/DDBJ databases">
        <title>Complete sequence of Desulfotomaculum reducens MI-1.</title>
        <authorList>
            <consortium name="US DOE Joint Genome Institute"/>
            <person name="Copeland A."/>
            <person name="Lucas S."/>
            <person name="Lapidus A."/>
            <person name="Barry K."/>
            <person name="Detter J.C."/>
            <person name="Glavina del Rio T."/>
            <person name="Hammon N."/>
            <person name="Israni S."/>
            <person name="Dalin E."/>
            <person name="Tice H."/>
            <person name="Pitluck S."/>
            <person name="Sims D."/>
            <person name="Brettin T."/>
            <person name="Bruce D."/>
            <person name="Han C."/>
            <person name="Tapia R."/>
            <person name="Schmutz J."/>
            <person name="Larimer F."/>
            <person name="Land M."/>
            <person name="Hauser L."/>
            <person name="Kyrpides N."/>
            <person name="Kim E."/>
            <person name="Tebo B.M."/>
            <person name="Richardson P."/>
        </authorList>
    </citation>
    <scope>NUCLEOTIDE SEQUENCE [LARGE SCALE GENOMIC DNA]</scope>
    <source>
        <strain evidence="9 10">MI-1</strain>
    </source>
</reference>
<dbReference type="eggNOG" id="COG0730">
    <property type="taxonomic scope" value="Bacteria"/>
</dbReference>